<accession>A0A8S1PL37</accession>
<name>A0A8S1PL37_PARPR</name>
<protein>
    <submittedName>
        <fullName evidence="1">Uncharacterized protein</fullName>
    </submittedName>
</protein>
<dbReference type="AlphaFoldDB" id="A0A8S1PL37"/>
<reference evidence="1" key="1">
    <citation type="submission" date="2021-01" db="EMBL/GenBank/DDBJ databases">
        <authorList>
            <consortium name="Genoscope - CEA"/>
            <person name="William W."/>
        </authorList>
    </citation>
    <scope>NUCLEOTIDE SEQUENCE</scope>
</reference>
<sequence>MEQSHNISDDSLNTHSMNSQKLLANVIKFRINGKQLTRIYFTIELIDQVFKRDCVIKQ</sequence>
<evidence type="ECO:0000313" key="1">
    <source>
        <dbReference type="EMBL" id="CAD8103799.1"/>
    </source>
</evidence>
<proteinExistence type="predicted"/>
<dbReference type="Proteomes" id="UP000688137">
    <property type="component" value="Unassembled WGS sequence"/>
</dbReference>
<gene>
    <name evidence="1" type="ORF">PPRIM_AZ9-3.1.T1220039</name>
</gene>
<evidence type="ECO:0000313" key="2">
    <source>
        <dbReference type="Proteomes" id="UP000688137"/>
    </source>
</evidence>
<keyword evidence="2" id="KW-1185">Reference proteome</keyword>
<comment type="caution">
    <text evidence="1">The sequence shown here is derived from an EMBL/GenBank/DDBJ whole genome shotgun (WGS) entry which is preliminary data.</text>
</comment>
<organism evidence="1 2">
    <name type="scientific">Paramecium primaurelia</name>
    <dbReference type="NCBI Taxonomy" id="5886"/>
    <lineage>
        <taxon>Eukaryota</taxon>
        <taxon>Sar</taxon>
        <taxon>Alveolata</taxon>
        <taxon>Ciliophora</taxon>
        <taxon>Intramacronucleata</taxon>
        <taxon>Oligohymenophorea</taxon>
        <taxon>Peniculida</taxon>
        <taxon>Parameciidae</taxon>
        <taxon>Paramecium</taxon>
    </lineage>
</organism>
<dbReference type="EMBL" id="CAJJDM010000125">
    <property type="protein sequence ID" value="CAD8103799.1"/>
    <property type="molecule type" value="Genomic_DNA"/>
</dbReference>